<dbReference type="RefSeq" id="WP_218390524.1">
    <property type="nucleotide sequence ID" value="NZ_JAHUZE010000001.1"/>
</dbReference>
<keyword evidence="1" id="KW-0732">Signal</keyword>
<evidence type="ECO:0000313" key="3">
    <source>
        <dbReference type="Proteomes" id="UP000756530"/>
    </source>
</evidence>
<name>A0ABS6SXF0_9RHOB</name>
<keyword evidence="3" id="KW-1185">Reference proteome</keyword>
<dbReference type="Pfam" id="PF05494">
    <property type="entry name" value="MlaC"/>
    <property type="match status" value="1"/>
</dbReference>
<evidence type="ECO:0000256" key="1">
    <source>
        <dbReference type="SAM" id="SignalP"/>
    </source>
</evidence>
<accession>A0ABS6SXF0</accession>
<sequence length="188" mass="19865">MNALVKKLSGVVVVVLFLAGPTVAEPEAFVRNVGVELAQAAQTAKQDTGAGLAAITSVLNQRFSVASLAASALPEAYRDKRDSAYVEAYRDYLARVFVRETLGSGTAQIEPIGNRPGSGLILVGANIKQDGSILRMVEFMLRPEGAGYRIVNMSVEGVLVTAQQQKDFMPHLLSGDMPGLIAFLTGGA</sequence>
<feature type="chain" id="PRO_5046111569" evidence="1">
    <location>
        <begin position="25"/>
        <end position="188"/>
    </location>
</feature>
<evidence type="ECO:0000313" key="2">
    <source>
        <dbReference type="EMBL" id="MBV7377648.1"/>
    </source>
</evidence>
<gene>
    <name evidence="2" type="ORF">KJP28_01840</name>
</gene>
<dbReference type="EMBL" id="JAHUZE010000001">
    <property type="protein sequence ID" value="MBV7377648.1"/>
    <property type="molecule type" value="Genomic_DNA"/>
</dbReference>
<reference evidence="2 3" key="1">
    <citation type="submission" date="2021-05" db="EMBL/GenBank/DDBJ databases">
        <title>Culturable bacteria isolated from Daya Bay.</title>
        <authorList>
            <person name="Zheng W."/>
            <person name="Yu S."/>
            <person name="Huang Y."/>
        </authorList>
    </citation>
    <scope>NUCLEOTIDE SEQUENCE [LARGE SCALE GENOMIC DNA]</scope>
    <source>
        <strain evidence="2 3">DP4N28-5</strain>
    </source>
</reference>
<proteinExistence type="predicted"/>
<organism evidence="2 3">
    <name type="scientific">Maritimibacter dapengensis</name>
    <dbReference type="NCBI Taxonomy" id="2836868"/>
    <lineage>
        <taxon>Bacteria</taxon>
        <taxon>Pseudomonadati</taxon>
        <taxon>Pseudomonadota</taxon>
        <taxon>Alphaproteobacteria</taxon>
        <taxon>Rhodobacterales</taxon>
        <taxon>Roseobacteraceae</taxon>
        <taxon>Maritimibacter</taxon>
    </lineage>
</organism>
<protein>
    <submittedName>
        <fullName evidence="2">ABC transporter substrate-binding protein</fullName>
    </submittedName>
</protein>
<feature type="signal peptide" evidence="1">
    <location>
        <begin position="1"/>
        <end position="24"/>
    </location>
</feature>
<comment type="caution">
    <text evidence="2">The sequence shown here is derived from an EMBL/GenBank/DDBJ whole genome shotgun (WGS) entry which is preliminary data.</text>
</comment>
<dbReference type="InterPro" id="IPR008869">
    <property type="entry name" value="MlaC/ttg2D"/>
</dbReference>
<dbReference type="Proteomes" id="UP000756530">
    <property type="component" value="Unassembled WGS sequence"/>
</dbReference>